<feature type="signal peptide" evidence="11">
    <location>
        <begin position="1"/>
        <end position="26"/>
    </location>
</feature>
<dbReference type="GO" id="GO:0052689">
    <property type="term" value="F:carboxylic ester hydrolase activity"/>
    <property type="evidence" value="ECO:0007669"/>
    <property type="project" value="TreeGrafter"/>
</dbReference>
<dbReference type="AlphaFoldDB" id="A0AAU9WCU0"/>
<dbReference type="InterPro" id="IPR003140">
    <property type="entry name" value="PLipase/COase/thioEstase"/>
</dbReference>
<dbReference type="Gene3D" id="3.40.50.1820">
    <property type="entry name" value="alpha/beta hydrolase"/>
    <property type="match status" value="1"/>
</dbReference>
<dbReference type="PANTHER" id="PTHR10655:SF68">
    <property type="entry name" value="PALMITOYL-PROTEIN HYDROLASE"/>
    <property type="match status" value="1"/>
</dbReference>
<reference evidence="13 14" key="1">
    <citation type="submission" date="2022-05" db="EMBL/GenBank/DDBJ databases">
        <authorList>
            <consortium name="Genoscope - CEA"/>
            <person name="William W."/>
        </authorList>
    </citation>
    <scope>NUCLEOTIDE SEQUENCE [LARGE SCALE GENOMIC DNA]</scope>
</reference>
<sequence length="246" mass="27060">MFTFFLNTYRLFLLLSGFFILSCVGSNEMSLMAPIIVQATAKHTASLIFLHGLGDTGHGWSAGFEEIRAPHVKYICPNAPVNPVTLNGGFRMPSWFDIRSLSFSGSEDEEGIKTAAERIKSIIDEEIKSGVPSDRIVLGGFSQGGALALYTALTMEKPLAGILALSSWLPLHKTFPEVLKENKDIPILQCHGTADPVVAYAFGQMTNEVLHKLCSKHEFKSYSGLSHSSSPQEMRDVREWISKVLP</sequence>
<dbReference type="Proteomes" id="UP001159428">
    <property type="component" value="Unassembled WGS sequence"/>
</dbReference>
<dbReference type="EC" id="3.1.2.22" evidence="3"/>
<dbReference type="FunFam" id="3.40.50.1820:FF:000010">
    <property type="entry name" value="Acyl-protein thioesterase 2"/>
    <property type="match status" value="1"/>
</dbReference>
<dbReference type="GO" id="GO:0005737">
    <property type="term" value="C:cytoplasm"/>
    <property type="evidence" value="ECO:0007669"/>
    <property type="project" value="UniProtKB-SubCell"/>
</dbReference>
<evidence type="ECO:0000256" key="9">
    <source>
        <dbReference type="ARBA" id="ARBA00047337"/>
    </source>
</evidence>
<dbReference type="EMBL" id="CALNXJ010000012">
    <property type="protein sequence ID" value="CAH3110311.1"/>
    <property type="molecule type" value="Genomic_DNA"/>
</dbReference>
<comment type="caution">
    <text evidence="13">The sequence shown here is derived from an EMBL/GenBank/DDBJ whole genome shotgun (WGS) entry which is preliminary data.</text>
</comment>
<dbReference type="SUPFAM" id="SSF53474">
    <property type="entry name" value="alpha/beta-Hydrolases"/>
    <property type="match status" value="1"/>
</dbReference>
<evidence type="ECO:0000256" key="5">
    <source>
        <dbReference type="ARBA" id="ARBA00022801"/>
    </source>
</evidence>
<keyword evidence="14" id="KW-1185">Reference proteome</keyword>
<keyword evidence="11" id="KW-0732">Signal</keyword>
<comment type="catalytic activity">
    <reaction evidence="10">
        <text>1-hexadecanoyl-sn-glycero-3-phosphocholine + H2O = sn-glycerol 3-phosphocholine + hexadecanoate + H(+)</text>
        <dbReference type="Rhea" id="RHEA:40435"/>
        <dbReference type="ChEBI" id="CHEBI:7896"/>
        <dbReference type="ChEBI" id="CHEBI:15377"/>
        <dbReference type="ChEBI" id="CHEBI:15378"/>
        <dbReference type="ChEBI" id="CHEBI:16870"/>
        <dbReference type="ChEBI" id="CHEBI:72998"/>
    </reaction>
    <physiologicalReaction direction="left-to-right" evidence="10">
        <dbReference type="Rhea" id="RHEA:40436"/>
    </physiologicalReaction>
</comment>
<accession>A0AAU9WCU0</accession>
<evidence type="ECO:0000313" key="14">
    <source>
        <dbReference type="Proteomes" id="UP001159428"/>
    </source>
</evidence>
<proteinExistence type="inferred from homology"/>
<comment type="subcellular location">
    <subcellularLocation>
        <location evidence="1">Cytoplasm</location>
    </subcellularLocation>
</comment>
<feature type="chain" id="PRO_5043919764" description="palmitoyl-protein hydrolase" evidence="11">
    <location>
        <begin position="27"/>
        <end position="246"/>
    </location>
</feature>
<dbReference type="Pfam" id="PF02230">
    <property type="entry name" value="Abhydrolase_2"/>
    <property type="match status" value="1"/>
</dbReference>
<dbReference type="InterPro" id="IPR050565">
    <property type="entry name" value="LYPA1-2/EST-like"/>
</dbReference>
<gene>
    <name evidence="13" type="ORF">PMEA_00003597</name>
</gene>
<evidence type="ECO:0000259" key="12">
    <source>
        <dbReference type="Pfam" id="PF02230"/>
    </source>
</evidence>
<protein>
    <recommendedName>
        <fullName evidence="3">palmitoyl-protein hydrolase</fullName>
        <ecNumber evidence="3">3.1.2.22</ecNumber>
    </recommendedName>
    <alternativeName>
        <fullName evidence="8">Palmitoyl-protein hydrolase</fullName>
    </alternativeName>
</protein>
<keyword evidence="5" id="KW-0378">Hydrolase</keyword>
<comment type="similarity">
    <text evidence="2">Belongs to the AB hydrolase superfamily. AB hydrolase 2 family.</text>
</comment>
<comment type="catalytic activity">
    <reaction evidence="9">
        <text>S-hexadecanoyl-L-cysteinyl-[protein] + H2O = L-cysteinyl-[protein] + hexadecanoate + H(+)</text>
        <dbReference type="Rhea" id="RHEA:19233"/>
        <dbReference type="Rhea" id="RHEA-COMP:10131"/>
        <dbReference type="Rhea" id="RHEA-COMP:11032"/>
        <dbReference type="ChEBI" id="CHEBI:7896"/>
        <dbReference type="ChEBI" id="CHEBI:15377"/>
        <dbReference type="ChEBI" id="CHEBI:15378"/>
        <dbReference type="ChEBI" id="CHEBI:29950"/>
        <dbReference type="ChEBI" id="CHEBI:74151"/>
        <dbReference type="EC" id="3.1.2.22"/>
    </reaction>
</comment>
<evidence type="ECO:0000256" key="1">
    <source>
        <dbReference type="ARBA" id="ARBA00004496"/>
    </source>
</evidence>
<evidence type="ECO:0000256" key="8">
    <source>
        <dbReference type="ARBA" id="ARBA00031195"/>
    </source>
</evidence>
<evidence type="ECO:0000256" key="2">
    <source>
        <dbReference type="ARBA" id="ARBA00006499"/>
    </source>
</evidence>
<evidence type="ECO:0000256" key="11">
    <source>
        <dbReference type="SAM" id="SignalP"/>
    </source>
</evidence>
<name>A0AAU9WCU0_9CNID</name>
<dbReference type="PANTHER" id="PTHR10655">
    <property type="entry name" value="LYSOPHOSPHOLIPASE-RELATED"/>
    <property type="match status" value="1"/>
</dbReference>
<evidence type="ECO:0000256" key="4">
    <source>
        <dbReference type="ARBA" id="ARBA00022490"/>
    </source>
</evidence>
<evidence type="ECO:0000256" key="6">
    <source>
        <dbReference type="ARBA" id="ARBA00022832"/>
    </source>
</evidence>
<dbReference type="InterPro" id="IPR029058">
    <property type="entry name" value="AB_hydrolase_fold"/>
</dbReference>
<keyword evidence="4" id="KW-0963">Cytoplasm</keyword>
<dbReference type="GO" id="GO:0006631">
    <property type="term" value="P:fatty acid metabolic process"/>
    <property type="evidence" value="ECO:0007669"/>
    <property type="project" value="UniProtKB-KW"/>
</dbReference>
<dbReference type="GO" id="GO:0008474">
    <property type="term" value="F:palmitoyl-(protein) hydrolase activity"/>
    <property type="evidence" value="ECO:0007669"/>
    <property type="project" value="UniProtKB-EC"/>
</dbReference>
<keyword evidence="6" id="KW-0276">Fatty acid metabolism</keyword>
<keyword evidence="7" id="KW-0443">Lipid metabolism</keyword>
<evidence type="ECO:0000313" key="13">
    <source>
        <dbReference type="EMBL" id="CAH3110311.1"/>
    </source>
</evidence>
<feature type="domain" description="Phospholipase/carboxylesterase/thioesterase" evidence="12">
    <location>
        <begin position="34"/>
        <end position="244"/>
    </location>
</feature>
<evidence type="ECO:0000256" key="3">
    <source>
        <dbReference type="ARBA" id="ARBA00012423"/>
    </source>
</evidence>
<evidence type="ECO:0000256" key="7">
    <source>
        <dbReference type="ARBA" id="ARBA00023098"/>
    </source>
</evidence>
<organism evidence="13 14">
    <name type="scientific">Pocillopora meandrina</name>
    <dbReference type="NCBI Taxonomy" id="46732"/>
    <lineage>
        <taxon>Eukaryota</taxon>
        <taxon>Metazoa</taxon>
        <taxon>Cnidaria</taxon>
        <taxon>Anthozoa</taxon>
        <taxon>Hexacorallia</taxon>
        <taxon>Scleractinia</taxon>
        <taxon>Astrocoeniina</taxon>
        <taxon>Pocilloporidae</taxon>
        <taxon>Pocillopora</taxon>
    </lineage>
</organism>
<evidence type="ECO:0000256" key="10">
    <source>
        <dbReference type="ARBA" id="ARBA00048656"/>
    </source>
</evidence>